<organism evidence="8 9">
    <name type="scientific">Paraflavisolibacter caeni</name>
    <dbReference type="NCBI Taxonomy" id="2982496"/>
    <lineage>
        <taxon>Bacteria</taxon>
        <taxon>Pseudomonadati</taxon>
        <taxon>Bacteroidota</taxon>
        <taxon>Chitinophagia</taxon>
        <taxon>Chitinophagales</taxon>
        <taxon>Chitinophagaceae</taxon>
        <taxon>Paraflavisolibacter</taxon>
    </lineage>
</organism>
<evidence type="ECO:0000259" key="7">
    <source>
        <dbReference type="PROSITE" id="PS50011"/>
    </source>
</evidence>
<gene>
    <name evidence="8" type="ORF">OCK74_23120</name>
</gene>
<keyword evidence="2" id="KW-0547">Nucleotide-binding</keyword>
<dbReference type="InterPro" id="IPR000719">
    <property type="entry name" value="Prot_kinase_dom"/>
</dbReference>
<feature type="coiled-coil region" evidence="5">
    <location>
        <begin position="314"/>
        <end position="348"/>
    </location>
</feature>
<keyword evidence="1" id="KW-0808">Transferase</keyword>
<evidence type="ECO:0000313" key="8">
    <source>
        <dbReference type="EMBL" id="MCU7552031.1"/>
    </source>
</evidence>
<keyword evidence="6" id="KW-0812">Transmembrane</keyword>
<keyword evidence="5" id="KW-0175">Coiled coil</keyword>
<keyword evidence="6" id="KW-1133">Transmembrane helix</keyword>
<feature type="transmembrane region" description="Helical" evidence="6">
    <location>
        <begin position="388"/>
        <end position="409"/>
    </location>
</feature>
<dbReference type="AlphaFoldDB" id="A0A9X2XZY0"/>
<evidence type="ECO:0000256" key="4">
    <source>
        <dbReference type="ARBA" id="ARBA00022840"/>
    </source>
</evidence>
<dbReference type="PANTHER" id="PTHR43289">
    <property type="entry name" value="MITOGEN-ACTIVATED PROTEIN KINASE KINASE KINASE 20-RELATED"/>
    <property type="match status" value="1"/>
</dbReference>
<evidence type="ECO:0000313" key="9">
    <source>
        <dbReference type="Proteomes" id="UP001155483"/>
    </source>
</evidence>
<evidence type="ECO:0000256" key="3">
    <source>
        <dbReference type="ARBA" id="ARBA00022777"/>
    </source>
</evidence>
<comment type="caution">
    <text evidence="8">The sequence shown here is derived from an EMBL/GenBank/DDBJ whole genome shotgun (WGS) entry which is preliminary data.</text>
</comment>
<dbReference type="SUPFAM" id="SSF81901">
    <property type="entry name" value="HCP-like"/>
    <property type="match status" value="1"/>
</dbReference>
<sequence length="655" mass="73658">MAKVFTITEGLENMGALKTGGQGSVYKGRRRGEIITAVKLLPTPIHNEDPQDKNFRDFQNEVEKLKKVNQQPNPNVVKILSSGITETGSLPFIEMEYIEGPDLEELLQPPHGSVFTIKETIKVAEQLSHALAHCHKLDIKHGDIKSNNVKFNIHTGNYVLLDFGLAIMSDEQRRTSLRHAGAVEFMAPEQYEGQMLFETDVYSFGIILFELLAGTVPFPLKDRGETARNLIMLAHMEKSPPDLLSLRRAALPAGWSEEKKEREMTVPHWLLDTINKCLEKKPVDRFPNGMALYDHIVVNSMQSSAHRNNPGESMLLLQQENQKLQKQLQQHQEAARNKEAELVALRVSVTQKDRDIQVLRDKLAMQQTQAPQYRPAPPAPRAKGMSSVLFGLLLLVTIGLGVYAAVTLLNGGNSNRKTEPEATETQTPPQRTVIGRYKVAADRAYFHNEPNSATRRSSAYMVPSEEVIDGLDEKNGFVYVEFTNDKGQMSKGWLRREDLMTLDEWNNRATEPQKLTKIEINSQLQNARALADNGNTEEALAIYKTLSEYEVPEAMYEYGNFALKNKNNDIDCATALDLINRASDSNYTPAKTTLGFLYLFADNRDVLHLSNYDRCEYEKNVVKGTKLLMQAVVAGDTTASRILEQHKENSDTTAQ</sequence>
<dbReference type="EMBL" id="JAOTIF010000027">
    <property type="protein sequence ID" value="MCU7552031.1"/>
    <property type="molecule type" value="Genomic_DNA"/>
</dbReference>
<dbReference type="RefSeq" id="WP_279299468.1">
    <property type="nucleotide sequence ID" value="NZ_JAOTIF010000027.1"/>
</dbReference>
<dbReference type="SUPFAM" id="SSF56112">
    <property type="entry name" value="Protein kinase-like (PK-like)"/>
    <property type="match status" value="1"/>
</dbReference>
<dbReference type="PROSITE" id="PS50011">
    <property type="entry name" value="PROTEIN_KINASE_DOM"/>
    <property type="match status" value="1"/>
</dbReference>
<evidence type="ECO:0000256" key="5">
    <source>
        <dbReference type="SAM" id="Coils"/>
    </source>
</evidence>
<dbReference type="PANTHER" id="PTHR43289:SF6">
    <property type="entry name" value="SERINE_THREONINE-PROTEIN KINASE NEKL-3"/>
    <property type="match status" value="1"/>
</dbReference>
<name>A0A9X2XZY0_9BACT</name>
<dbReference type="SMART" id="SM00220">
    <property type="entry name" value="S_TKc"/>
    <property type="match status" value="1"/>
</dbReference>
<dbReference type="Gene3D" id="1.10.510.10">
    <property type="entry name" value="Transferase(Phosphotransferase) domain 1"/>
    <property type="match status" value="1"/>
</dbReference>
<dbReference type="CDD" id="cd14014">
    <property type="entry name" value="STKc_PknB_like"/>
    <property type="match status" value="1"/>
</dbReference>
<dbReference type="InterPro" id="IPR011990">
    <property type="entry name" value="TPR-like_helical_dom_sf"/>
</dbReference>
<dbReference type="GO" id="GO:0004674">
    <property type="term" value="F:protein serine/threonine kinase activity"/>
    <property type="evidence" value="ECO:0007669"/>
    <property type="project" value="TreeGrafter"/>
</dbReference>
<dbReference type="Proteomes" id="UP001155483">
    <property type="component" value="Unassembled WGS sequence"/>
</dbReference>
<accession>A0A9X2XZY0</accession>
<dbReference type="Gene3D" id="1.25.40.10">
    <property type="entry name" value="Tetratricopeptide repeat domain"/>
    <property type="match status" value="1"/>
</dbReference>
<feature type="domain" description="Protein kinase" evidence="7">
    <location>
        <begin position="11"/>
        <end position="298"/>
    </location>
</feature>
<dbReference type="InterPro" id="IPR011009">
    <property type="entry name" value="Kinase-like_dom_sf"/>
</dbReference>
<reference evidence="8" key="2">
    <citation type="submission" date="2023-04" db="EMBL/GenBank/DDBJ databases">
        <title>Paracnuella aquatica gen. nov., sp. nov., a member of the family Chitinophagaceae isolated from a hot spring.</title>
        <authorList>
            <person name="Wang C."/>
        </authorList>
    </citation>
    <scope>NUCLEOTIDE SEQUENCE</scope>
    <source>
        <strain evidence="8">LB-8</strain>
    </source>
</reference>
<keyword evidence="3 8" id="KW-0418">Kinase</keyword>
<keyword evidence="4" id="KW-0067">ATP-binding</keyword>
<keyword evidence="6" id="KW-0472">Membrane</keyword>
<evidence type="ECO:0000256" key="2">
    <source>
        <dbReference type="ARBA" id="ARBA00022741"/>
    </source>
</evidence>
<reference evidence="8" key="1">
    <citation type="submission" date="2022-09" db="EMBL/GenBank/DDBJ databases">
        <authorList>
            <person name="Yuan C."/>
            <person name="Ke Z."/>
        </authorList>
    </citation>
    <scope>NUCLEOTIDE SEQUENCE</scope>
    <source>
        <strain evidence="8">LB-8</strain>
    </source>
</reference>
<keyword evidence="9" id="KW-1185">Reference proteome</keyword>
<protein>
    <submittedName>
        <fullName evidence="8">Protein kinase</fullName>
    </submittedName>
</protein>
<dbReference type="GO" id="GO:0005524">
    <property type="term" value="F:ATP binding"/>
    <property type="evidence" value="ECO:0007669"/>
    <property type="project" value="UniProtKB-KW"/>
</dbReference>
<evidence type="ECO:0000256" key="6">
    <source>
        <dbReference type="SAM" id="Phobius"/>
    </source>
</evidence>
<proteinExistence type="predicted"/>
<evidence type="ECO:0000256" key="1">
    <source>
        <dbReference type="ARBA" id="ARBA00022679"/>
    </source>
</evidence>
<dbReference type="Pfam" id="PF00069">
    <property type="entry name" value="Pkinase"/>
    <property type="match status" value="1"/>
</dbReference>